<keyword evidence="2" id="KW-1185">Reference proteome</keyword>
<dbReference type="EMBL" id="JAHQCS010000097">
    <property type="protein sequence ID" value="MBU9712354.1"/>
    <property type="molecule type" value="Genomic_DNA"/>
</dbReference>
<sequence>MIIEEPYDVTKELLHAVDIYLMNREHAQQFLVEGDGHVAIFDHENNNYFIIPEGMVETALTLGYSVVKD</sequence>
<accession>A0ABS6JFA5</accession>
<organism evidence="1 2">
    <name type="scientific">Evansella tamaricis</name>
    <dbReference type="NCBI Taxonomy" id="2069301"/>
    <lineage>
        <taxon>Bacteria</taxon>
        <taxon>Bacillati</taxon>
        <taxon>Bacillota</taxon>
        <taxon>Bacilli</taxon>
        <taxon>Bacillales</taxon>
        <taxon>Bacillaceae</taxon>
        <taxon>Evansella</taxon>
    </lineage>
</organism>
<proteinExistence type="predicted"/>
<evidence type="ECO:0000313" key="2">
    <source>
        <dbReference type="Proteomes" id="UP000784880"/>
    </source>
</evidence>
<comment type="caution">
    <text evidence="1">The sequence shown here is derived from an EMBL/GenBank/DDBJ whole genome shotgun (WGS) entry which is preliminary data.</text>
</comment>
<reference evidence="1 2" key="1">
    <citation type="submission" date="2021-06" db="EMBL/GenBank/DDBJ databases">
        <title>Bacillus sp. RD4P76, an endophyte from a halophyte.</title>
        <authorList>
            <person name="Sun J.-Q."/>
        </authorList>
    </citation>
    <scope>NUCLEOTIDE SEQUENCE [LARGE SCALE GENOMIC DNA]</scope>
    <source>
        <strain evidence="1 2">CGMCC 1.15917</strain>
    </source>
</reference>
<gene>
    <name evidence="1" type="ORF">KS419_11440</name>
</gene>
<dbReference type="RefSeq" id="WP_217066539.1">
    <property type="nucleotide sequence ID" value="NZ_JAHQCS010000097.1"/>
</dbReference>
<name>A0ABS6JFA5_9BACI</name>
<evidence type="ECO:0008006" key="3">
    <source>
        <dbReference type="Google" id="ProtNLM"/>
    </source>
</evidence>
<evidence type="ECO:0000313" key="1">
    <source>
        <dbReference type="EMBL" id="MBU9712354.1"/>
    </source>
</evidence>
<protein>
    <recommendedName>
        <fullName evidence="3">Phage protein</fullName>
    </recommendedName>
</protein>
<dbReference type="Proteomes" id="UP000784880">
    <property type="component" value="Unassembled WGS sequence"/>
</dbReference>